<keyword evidence="1 2" id="KW-0238">DNA-binding</keyword>
<dbReference type="EMBL" id="FQ312005">
    <property type="protein sequence ID" value="CBW25549.1"/>
    <property type="molecule type" value="Genomic_DNA"/>
</dbReference>
<dbReference type="AlphaFoldDB" id="E1X577"/>
<keyword evidence="5" id="KW-1185">Reference proteome</keyword>
<feature type="domain" description="HTH tetR-type" evidence="3">
    <location>
        <begin position="5"/>
        <end position="65"/>
    </location>
</feature>
<organism evidence="4 5">
    <name type="scientific">Halobacteriovorax marinus (strain ATCC BAA-682 / DSM 15412 / SJ)</name>
    <name type="common">Bacteriovorax marinus</name>
    <dbReference type="NCBI Taxonomy" id="862908"/>
    <lineage>
        <taxon>Bacteria</taxon>
        <taxon>Pseudomonadati</taxon>
        <taxon>Bdellovibrionota</taxon>
        <taxon>Bacteriovoracia</taxon>
        <taxon>Bacteriovoracales</taxon>
        <taxon>Halobacteriovoraceae</taxon>
        <taxon>Halobacteriovorax</taxon>
    </lineage>
</organism>
<dbReference type="Proteomes" id="UP000008963">
    <property type="component" value="Chromosome"/>
</dbReference>
<dbReference type="Pfam" id="PF00440">
    <property type="entry name" value="TetR_N"/>
    <property type="match status" value="1"/>
</dbReference>
<dbReference type="GO" id="GO:0003677">
    <property type="term" value="F:DNA binding"/>
    <property type="evidence" value="ECO:0007669"/>
    <property type="project" value="UniProtKB-UniRule"/>
</dbReference>
<sequence>MTKVNDTKCKIINVALKLFGCKGYDGTSVRDIAKEADVNLASVNYHFSNKQNLYLEVFNNNCEEVEDQLSKLYQEGMSLEDFAVAMFEFYTTNSPKLLNTFRLILNENLDFSKDGSGVCVTKLGPPAGWLFLKLVTEEVGEEIPLDGRFWAVITIISHVSHMAIILSSSIIKQHCEHLKYLNKETQIRNIRLQCRSTINFLKSEPFSTWDENFKVNI</sequence>
<evidence type="ECO:0000259" key="3">
    <source>
        <dbReference type="PROSITE" id="PS50977"/>
    </source>
</evidence>
<dbReference type="InterPro" id="IPR023772">
    <property type="entry name" value="DNA-bd_HTH_TetR-type_CS"/>
</dbReference>
<dbReference type="SUPFAM" id="SSF46689">
    <property type="entry name" value="Homeodomain-like"/>
    <property type="match status" value="1"/>
</dbReference>
<name>E1X577_HALMS</name>
<feature type="DNA-binding region" description="H-T-H motif" evidence="2">
    <location>
        <begin position="28"/>
        <end position="47"/>
    </location>
</feature>
<evidence type="ECO:0000313" key="4">
    <source>
        <dbReference type="EMBL" id="CBW25549.1"/>
    </source>
</evidence>
<evidence type="ECO:0000256" key="2">
    <source>
        <dbReference type="PROSITE-ProRule" id="PRU00335"/>
    </source>
</evidence>
<dbReference type="PATRIC" id="fig|862908.3.peg.617"/>
<accession>E1X577</accession>
<evidence type="ECO:0000313" key="5">
    <source>
        <dbReference type="Proteomes" id="UP000008963"/>
    </source>
</evidence>
<dbReference type="RefSeq" id="WP_014243335.1">
    <property type="nucleotide sequence ID" value="NC_016620.1"/>
</dbReference>
<dbReference type="eggNOG" id="COG1309">
    <property type="taxonomic scope" value="Bacteria"/>
</dbReference>
<dbReference type="PROSITE" id="PS01081">
    <property type="entry name" value="HTH_TETR_1"/>
    <property type="match status" value="1"/>
</dbReference>
<proteinExistence type="predicted"/>
<dbReference type="HOGENOM" id="CLU_1270833_0_0_7"/>
<dbReference type="PANTHER" id="PTHR43479:SF11">
    <property type="entry name" value="ACREF_ENVCD OPERON REPRESSOR-RELATED"/>
    <property type="match status" value="1"/>
</dbReference>
<evidence type="ECO:0000256" key="1">
    <source>
        <dbReference type="ARBA" id="ARBA00023125"/>
    </source>
</evidence>
<dbReference type="InterPro" id="IPR050624">
    <property type="entry name" value="HTH-type_Tx_Regulator"/>
</dbReference>
<protein>
    <submittedName>
        <fullName evidence="4">Regulatory protein</fullName>
    </submittedName>
</protein>
<dbReference type="OrthoDB" id="2356263at2"/>
<dbReference type="KEGG" id="bmx:BMS_0642"/>
<dbReference type="PROSITE" id="PS50977">
    <property type="entry name" value="HTH_TETR_2"/>
    <property type="match status" value="1"/>
</dbReference>
<reference evidence="5" key="1">
    <citation type="journal article" date="2013" name="ISME J.">
        <title>A small predatory core genome in the divergent marine Bacteriovorax marinus SJ and the terrestrial Bdellovibrio bacteriovorus.</title>
        <authorList>
            <person name="Crossman L.C."/>
            <person name="Chen H."/>
            <person name="Cerdeno-Tarraga A.M."/>
            <person name="Brooks K."/>
            <person name="Quail M.A."/>
            <person name="Pineiro S.A."/>
            <person name="Hobley L."/>
            <person name="Sockett R.E."/>
            <person name="Bentley S.D."/>
            <person name="Parkhill J."/>
            <person name="Williams H.N."/>
            <person name="Stine O.C."/>
        </authorList>
    </citation>
    <scope>NUCLEOTIDE SEQUENCE [LARGE SCALE GENOMIC DNA]</scope>
    <source>
        <strain evidence="5">ATCC BAA-682 / DSM 15412 / SJ</strain>
    </source>
</reference>
<dbReference type="InterPro" id="IPR009057">
    <property type="entry name" value="Homeodomain-like_sf"/>
</dbReference>
<dbReference type="PANTHER" id="PTHR43479">
    <property type="entry name" value="ACREF/ENVCD OPERON REPRESSOR-RELATED"/>
    <property type="match status" value="1"/>
</dbReference>
<dbReference type="InterPro" id="IPR001647">
    <property type="entry name" value="HTH_TetR"/>
</dbReference>
<dbReference type="STRING" id="862908.BMS_0642"/>
<dbReference type="PRINTS" id="PR00455">
    <property type="entry name" value="HTHTETR"/>
</dbReference>
<dbReference type="Gene3D" id="1.10.357.10">
    <property type="entry name" value="Tetracycline Repressor, domain 2"/>
    <property type="match status" value="1"/>
</dbReference>
<gene>
    <name evidence="4" type="ordered locus">BMS_0642</name>
</gene>